<evidence type="ECO:0000256" key="3">
    <source>
        <dbReference type="ARBA" id="ARBA00022692"/>
    </source>
</evidence>
<dbReference type="GO" id="GO:0016020">
    <property type="term" value="C:membrane"/>
    <property type="evidence" value="ECO:0007669"/>
    <property type="project" value="UniProtKB-SubCell"/>
</dbReference>
<dbReference type="GeneID" id="120893607"/>
<dbReference type="KEGG" id="aara:120893607"/>
<name>A0A182I1F5_ANOAR</name>
<evidence type="ECO:0000256" key="1">
    <source>
        <dbReference type="ARBA" id="ARBA00004370"/>
    </source>
</evidence>
<proteinExistence type="inferred from homology"/>
<dbReference type="GO" id="GO:0008104">
    <property type="term" value="P:intracellular protein localization"/>
    <property type="evidence" value="ECO:0007669"/>
    <property type="project" value="TreeGrafter"/>
</dbReference>
<sequence>MGRSVLCESFVEDYLRQLSRKAGVCMGLLVGQPSAGGKDYIVHASRITDEETADDSQKLNATVAAQHALDATRMLPGGMYVMGIFVIHPKNVFQEPTLLSSIKFILMSMKATFDANPLLMGTCEELEKGEKLVLHYSSGSKAHVCKTVSLAAENPTVLPCDWKFVERLTTWHKLNVYFETDEVYPLKQQADQEQYDTEANLTECAKKLKGQLMDAKILFDGAPKLGADTVEGVLTMKNQDKFLANVYLPTSAELTASEAKIEQFEGTLKFDGIVSSQIYIHSRCTFAEAERFIVTDIVRSLMSRIQIHCDSLVQTEDTPQDKITLNELPRRVYFPVRQGPGGFPVEFSDYLFPEESVETPLVRIKEILDVGVTARDLKCTVELVPAVKEDEQRPAGEEEVWRKTSTEDDFEGKLNLPVVGGLVAVIVLLIALLVYYFMK</sequence>
<dbReference type="GO" id="GO:0012505">
    <property type="term" value="C:endomembrane system"/>
    <property type="evidence" value="ECO:0007669"/>
    <property type="project" value="TreeGrafter"/>
</dbReference>
<evidence type="ECO:0000313" key="6">
    <source>
        <dbReference type="EnsemblMetazoa" id="AARA007401-PA"/>
    </source>
</evidence>
<dbReference type="VEuPathDB" id="VectorBase:AARA21_003535"/>
<keyword evidence="4" id="KW-1133">Transmembrane helix</keyword>
<keyword evidence="7" id="KW-1185">Reference proteome</keyword>
<dbReference type="InterPro" id="IPR029454">
    <property type="entry name" value="ODR-4-like"/>
</dbReference>
<accession>A0A182I1F5</accession>
<evidence type="ECO:0000256" key="4">
    <source>
        <dbReference type="ARBA" id="ARBA00022989"/>
    </source>
</evidence>
<reference evidence="6" key="1">
    <citation type="submission" date="2022-08" db="UniProtKB">
        <authorList>
            <consortium name="EnsemblMetazoa"/>
        </authorList>
    </citation>
    <scope>IDENTIFICATION</scope>
    <source>
        <strain evidence="6">Dongola</strain>
    </source>
</reference>
<evidence type="ECO:0000256" key="5">
    <source>
        <dbReference type="ARBA" id="ARBA00023136"/>
    </source>
</evidence>
<evidence type="ECO:0000256" key="2">
    <source>
        <dbReference type="ARBA" id="ARBA00010131"/>
    </source>
</evidence>
<evidence type="ECO:0000313" key="7">
    <source>
        <dbReference type="Proteomes" id="UP000075840"/>
    </source>
</evidence>
<dbReference type="EMBL" id="APCN01000054">
    <property type="status" value="NOT_ANNOTATED_CDS"/>
    <property type="molecule type" value="Genomic_DNA"/>
</dbReference>
<comment type="similarity">
    <text evidence="2">Belongs to the ODR-4 family.</text>
</comment>
<dbReference type="RefSeq" id="XP_040151530.1">
    <property type="nucleotide sequence ID" value="XM_040295596.1"/>
</dbReference>
<dbReference type="AlphaFoldDB" id="A0A182I1F5"/>
<keyword evidence="5" id="KW-0472">Membrane</keyword>
<evidence type="ECO:0008006" key="8">
    <source>
        <dbReference type="Google" id="ProtNLM"/>
    </source>
</evidence>
<keyword evidence="3" id="KW-0812">Transmembrane</keyword>
<dbReference type="PANTHER" id="PTHR33966">
    <property type="entry name" value="PROTEIN ODR-4 HOMOLOG"/>
    <property type="match status" value="1"/>
</dbReference>
<dbReference type="EnsemblMetazoa" id="AARA007401-RA">
    <property type="protein sequence ID" value="AARA007401-PA"/>
    <property type="gene ID" value="AARA007401"/>
</dbReference>
<protein>
    <recommendedName>
        <fullName evidence="8">Odorant response protein ODR-4</fullName>
    </recommendedName>
</protein>
<dbReference type="VEuPathDB" id="VectorBase:AARA007401"/>
<dbReference type="Proteomes" id="UP000075840">
    <property type="component" value="Unassembled WGS sequence"/>
</dbReference>
<dbReference type="PANTHER" id="PTHR33966:SF1">
    <property type="entry name" value="PROTEIN ODR-4 HOMOLOG"/>
    <property type="match status" value="1"/>
</dbReference>
<dbReference type="Pfam" id="PF14778">
    <property type="entry name" value="ODR4-like"/>
    <property type="match status" value="1"/>
</dbReference>
<organism evidence="6 7">
    <name type="scientific">Anopheles arabiensis</name>
    <name type="common">Mosquito</name>
    <dbReference type="NCBI Taxonomy" id="7173"/>
    <lineage>
        <taxon>Eukaryota</taxon>
        <taxon>Metazoa</taxon>
        <taxon>Ecdysozoa</taxon>
        <taxon>Arthropoda</taxon>
        <taxon>Hexapoda</taxon>
        <taxon>Insecta</taxon>
        <taxon>Pterygota</taxon>
        <taxon>Neoptera</taxon>
        <taxon>Endopterygota</taxon>
        <taxon>Diptera</taxon>
        <taxon>Nematocera</taxon>
        <taxon>Culicoidea</taxon>
        <taxon>Culicidae</taxon>
        <taxon>Anophelinae</taxon>
        <taxon>Anopheles</taxon>
    </lineage>
</organism>
<comment type="subcellular location">
    <subcellularLocation>
        <location evidence="1">Membrane</location>
    </subcellularLocation>
</comment>